<protein>
    <recommendedName>
        <fullName evidence="5">Xylanolytic transcriptional activator regulatory domain-containing protein</fullName>
    </recommendedName>
</protein>
<dbReference type="GO" id="GO:0000435">
    <property type="term" value="P:positive regulation of transcription from RNA polymerase II promoter by galactose"/>
    <property type="evidence" value="ECO:0007669"/>
    <property type="project" value="TreeGrafter"/>
</dbReference>
<dbReference type="PANTHER" id="PTHR47424">
    <property type="entry name" value="REGULATORY PROTEIN GAL4"/>
    <property type="match status" value="1"/>
</dbReference>
<sequence length="639" mass="70845">MKEQISTLQDQVNTLFTKLNELSSYETPLDAVQFGSEQPSAPSPPEARHPQFHGPTPSPFNFDVARLNLREIGLASNETTIHDDLAPTPAESTQPNLRHAGSTRLRAMHPTKDPIWAIDREEAIRLCRVYEEEIGLMYPFFNINKIISQTNLLYNFLEAATRTGFAQAQMPGLDGLQDDDSLNLKIILATTLVLEGGGQCELGQQLFETVKLAYHAKSLEPASVKSIQLSSVMTMYHFHTDNELASYRTIGPTARACFELGLHRWDTVMKDFPVEEDRAEVIRLFWSIYNLDRRLSFGTGLPFVIQDDDIDPNLPEPDDSRPYSKSMVTYDRLGSKVWYSGVGSKGSIDVNREEINFLDYQVCQWYKSTPDNIKISTDSPSNGSANRGFQRLRVLLYLRMNHLRILIYRSVLHSASSIVENQVHARTVVNISRDTIRVLARLNQTSDIYKTQQITFNYFLVTALAVLFLAVCHAPGEYSRVVRDEFYLALDLVSGFSTNSHISRRLWNTIKGLRKIAEKLGVFGHSIGADARDPHSSAAVAMAGLAGHPIEGISVYGTAPSSSSSLGTMSELGHTPINGLQISHELTNLFEAVGGTSPFGADNLNGFIPNDGDLRNSGEGLAGVLSSDAEFSRILSGLL</sequence>
<proteinExistence type="predicted"/>
<dbReference type="GeneID" id="31005472"/>
<dbReference type="InterPro" id="IPR051127">
    <property type="entry name" value="Fungal_SecMet_Regulators"/>
</dbReference>
<feature type="domain" description="Xylanolytic transcriptional activator regulatory" evidence="5">
    <location>
        <begin position="246"/>
        <end position="321"/>
    </location>
</feature>
<evidence type="ECO:0000256" key="3">
    <source>
        <dbReference type="ARBA" id="ARBA00023242"/>
    </source>
</evidence>
<keyword evidence="7" id="KW-1185">Reference proteome</keyword>
<evidence type="ECO:0000313" key="6">
    <source>
        <dbReference type="EMBL" id="OKL59025.1"/>
    </source>
</evidence>
<gene>
    <name evidence="6" type="ORF">UA08_05716</name>
</gene>
<dbReference type="STRING" id="1441469.A0A225AX50"/>
<comment type="caution">
    <text evidence="6">The sequence shown here is derived from an EMBL/GenBank/DDBJ whole genome shotgun (WGS) entry which is preliminary data.</text>
</comment>
<accession>A0A225AX50</accession>
<keyword evidence="3" id="KW-0539">Nucleus</keyword>
<evidence type="ECO:0000256" key="1">
    <source>
        <dbReference type="ARBA" id="ARBA00023015"/>
    </source>
</evidence>
<evidence type="ECO:0000256" key="4">
    <source>
        <dbReference type="SAM" id="MobiDB-lite"/>
    </source>
</evidence>
<dbReference type="GO" id="GO:0000978">
    <property type="term" value="F:RNA polymerase II cis-regulatory region sequence-specific DNA binding"/>
    <property type="evidence" value="ECO:0007669"/>
    <property type="project" value="TreeGrafter"/>
</dbReference>
<keyword evidence="2" id="KW-0804">Transcription</keyword>
<keyword evidence="1" id="KW-0805">Transcription regulation</keyword>
<dbReference type="GO" id="GO:0000981">
    <property type="term" value="F:DNA-binding transcription factor activity, RNA polymerase II-specific"/>
    <property type="evidence" value="ECO:0007669"/>
    <property type="project" value="TreeGrafter"/>
</dbReference>
<organism evidence="6 7">
    <name type="scientific">Talaromyces atroroseus</name>
    <dbReference type="NCBI Taxonomy" id="1441469"/>
    <lineage>
        <taxon>Eukaryota</taxon>
        <taxon>Fungi</taxon>
        <taxon>Dikarya</taxon>
        <taxon>Ascomycota</taxon>
        <taxon>Pezizomycotina</taxon>
        <taxon>Eurotiomycetes</taxon>
        <taxon>Eurotiomycetidae</taxon>
        <taxon>Eurotiales</taxon>
        <taxon>Trichocomaceae</taxon>
        <taxon>Talaromyces</taxon>
        <taxon>Talaromyces sect. Trachyspermi</taxon>
    </lineage>
</organism>
<dbReference type="Proteomes" id="UP000214365">
    <property type="component" value="Unassembled WGS sequence"/>
</dbReference>
<dbReference type="GO" id="GO:0005634">
    <property type="term" value="C:nucleus"/>
    <property type="evidence" value="ECO:0007669"/>
    <property type="project" value="TreeGrafter"/>
</dbReference>
<dbReference type="GO" id="GO:0008270">
    <property type="term" value="F:zinc ion binding"/>
    <property type="evidence" value="ECO:0007669"/>
    <property type="project" value="InterPro"/>
</dbReference>
<evidence type="ECO:0000256" key="2">
    <source>
        <dbReference type="ARBA" id="ARBA00023163"/>
    </source>
</evidence>
<dbReference type="AlphaFoldDB" id="A0A225AX50"/>
<evidence type="ECO:0000313" key="7">
    <source>
        <dbReference type="Proteomes" id="UP000214365"/>
    </source>
</evidence>
<reference evidence="6 7" key="1">
    <citation type="submission" date="2015-06" db="EMBL/GenBank/DDBJ databases">
        <title>Talaromyces atroroseus IBT 11181 draft genome.</title>
        <authorList>
            <person name="Rasmussen K.B."/>
            <person name="Rasmussen S."/>
            <person name="Petersen B."/>
            <person name="Sicheritz-Ponten T."/>
            <person name="Mortensen U.H."/>
            <person name="Thrane U."/>
        </authorList>
    </citation>
    <scope>NUCLEOTIDE SEQUENCE [LARGE SCALE GENOMIC DNA]</scope>
    <source>
        <strain evidence="6 7">IBT 11181</strain>
    </source>
</reference>
<dbReference type="InterPro" id="IPR007219">
    <property type="entry name" value="XnlR_reg_dom"/>
</dbReference>
<dbReference type="PANTHER" id="PTHR47424:SF5">
    <property type="entry name" value="ZN(II)2CYS6 TRANSCRIPTION FACTOR (EUROFUNG)"/>
    <property type="match status" value="1"/>
</dbReference>
<feature type="region of interest" description="Disordered" evidence="4">
    <location>
        <begin position="34"/>
        <end position="57"/>
    </location>
</feature>
<dbReference type="EMBL" id="LFMY01000008">
    <property type="protein sequence ID" value="OKL59025.1"/>
    <property type="molecule type" value="Genomic_DNA"/>
</dbReference>
<dbReference type="RefSeq" id="XP_020119146.1">
    <property type="nucleotide sequence ID" value="XM_020268016.1"/>
</dbReference>
<dbReference type="GO" id="GO:0006351">
    <property type="term" value="P:DNA-templated transcription"/>
    <property type="evidence" value="ECO:0007669"/>
    <property type="project" value="InterPro"/>
</dbReference>
<dbReference type="Pfam" id="PF04082">
    <property type="entry name" value="Fungal_trans"/>
    <property type="match status" value="1"/>
</dbReference>
<evidence type="ECO:0000259" key="5">
    <source>
        <dbReference type="SMART" id="SM00906"/>
    </source>
</evidence>
<dbReference type="SMART" id="SM00906">
    <property type="entry name" value="Fungal_trans"/>
    <property type="match status" value="1"/>
</dbReference>
<name>A0A225AX50_TALAT</name>
<dbReference type="OrthoDB" id="3971593at2759"/>
<dbReference type="CDD" id="cd12148">
    <property type="entry name" value="fungal_TF_MHR"/>
    <property type="match status" value="1"/>
</dbReference>